<comment type="caution">
    <text evidence="2">The sequence shown here is derived from an EMBL/GenBank/DDBJ whole genome shotgun (WGS) entry which is preliminary data.</text>
</comment>
<feature type="region of interest" description="Disordered" evidence="1">
    <location>
        <begin position="83"/>
        <end position="105"/>
    </location>
</feature>
<dbReference type="Proteomes" id="UP001066276">
    <property type="component" value="Chromosome 9"/>
</dbReference>
<accession>A0AAV7MU59</accession>
<evidence type="ECO:0000256" key="1">
    <source>
        <dbReference type="SAM" id="MobiDB-lite"/>
    </source>
</evidence>
<feature type="compositionally biased region" description="Pro residues" evidence="1">
    <location>
        <begin position="96"/>
        <end position="105"/>
    </location>
</feature>
<evidence type="ECO:0000313" key="3">
    <source>
        <dbReference type="Proteomes" id="UP001066276"/>
    </source>
</evidence>
<name>A0AAV7MU59_PLEWA</name>
<reference evidence="2" key="1">
    <citation type="journal article" date="2022" name="bioRxiv">
        <title>Sequencing and chromosome-scale assembly of the giantPleurodeles waltlgenome.</title>
        <authorList>
            <person name="Brown T."/>
            <person name="Elewa A."/>
            <person name="Iarovenko S."/>
            <person name="Subramanian E."/>
            <person name="Araus A.J."/>
            <person name="Petzold A."/>
            <person name="Susuki M."/>
            <person name="Suzuki K.-i.T."/>
            <person name="Hayashi T."/>
            <person name="Toyoda A."/>
            <person name="Oliveira C."/>
            <person name="Osipova E."/>
            <person name="Leigh N.D."/>
            <person name="Simon A."/>
            <person name="Yun M.H."/>
        </authorList>
    </citation>
    <scope>NUCLEOTIDE SEQUENCE</scope>
    <source>
        <strain evidence="2">20211129_DDA</strain>
        <tissue evidence="2">Liver</tissue>
    </source>
</reference>
<dbReference type="EMBL" id="JANPWB010000013">
    <property type="protein sequence ID" value="KAJ1105513.1"/>
    <property type="molecule type" value="Genomic_DNA"/>
</dbReference>
<sequence length="105" mass="10895">MARLSPGPDSRPYRASNAGLSSGAQLPPGHRRTPSPSQQSIRPGLAAKKSPRPPGLHSLRLRSGTPGSAFLGCGDLTLQEVAESPQCPRGPRLHIGPPPAGLPRV</sequence>
<feature type="region of interest" description="Disordered" evidence="1">
    <location>
        <begin position="1"/>
        <end position="69"/>
    </location>
</feature>
<keyword evidence="3" id="KW-1185">Reference proteome</keyword>
<organism evidence="2 3">
    <name type="scientific">Pleurodeles waltl</name>
    <name type="common">Iberian ribbed newt</name>
    <dbReference type="NCBI Taxonomy" id="8319"/>
    <lineage>
        <taxon>Eukaryota</taxon>
        <taxon>Metazoa</taxon>
        <taxon>Chordata</taxon>
        <taxon>Craniata</taxon>
        <taxon>Vertebrata</taxon>
        <taxon>Euteleostomi</taxon>
        <taxon>Amphibia</taxon>
        <taxon>Batrachia</taxon>
        <taxon>Caudata</taxon>
        <taxon>Salamandroidea</taxon>
        <taxon>Salamandridae</taxon>
        <taxon>Pleurodelinae</taxon>
        <taxon>Pleurodeles</taxon>
    </lineage>
</organism>
<protein>
    <submittedName>
        <fullName evidence="2">Uncharacterized protein</fullName>
    </submittedName>
</protein>
<evidence type="ECO:0000313" key="2">
    <source>
        <dbReference type="EMBL" id="KAJ1105513.1"/>
    </source>
</evidence>
<proteinExistence type="predicted"/>
<dbReference type="AlphaFoldDB" id="A0AAV7MU59"/>
<gene>
    <name evidence="2" type="ORF">NDU88_002919</name>
</gene>